<organism evidence="1 2">
    <name type="scientific">Aurantiacibacter flavus</name>
    <dbReference type="NCBI Taxonomy" id="3145232"/>
    <lineage>
        <taxon>Bacteria</taxon>
        <taxon>Pseudomonadati</taxon>
        <taxon>Pseudomonadota</taxon>
        <taxon>Alphaproteobacteria</taxon>
        <taxon>Sphingomonadales</taxon>
        <taxon>Erythrobacteraceae</taxon>
        <taxon>Aurantiacibacter</taxon>
    </lineage>
</organism>
<dbReference type="EMBL" id="JBDLBR010000007">
    <property type="protein sequence ID" value="MEN7538696.1"/>
    <property type="molecule type" value="Genomic_DNA"/>
</dbReference>
<dbReference type="RefSeq" id="WP_346786156.1">
    <property type="nucleotide sequence ID" value="NZ_JBDLBR010000007.1"/>
</dbReference>
<proteinExistence type="predicted"/>
<keyword evidence="2" id="KW-1185">Reference proteome</keyword>
<evidence type="ECO:0000313" key="1">
    <source>
        <dbReference type="EMBL" id="MEN7538696.1"/>
    </source>
</evidence>
<name>A0ABV0D2V8_9SPHN</name>
<protein>
    <submittedName>
        <fullName evidence="1">Uncharacterized protein</fullName>
    </submittedName>
</protein>
<reference evidence="1 2" key="1">
    <citation type="submission" date="2024-05" db="EMBL/GenBank/DDBJ databases">
        <authorList>
            <person name="Park S."/>
        </authorList>
    </citation>
    <scope>NUCLEOTIDE SEQUENCE [LARGE SCALE GENOMIC DNA]</scope>
    <source>
        <strain evidence="1 2">DGU5</strain>
    </source>
</reference>
<accession>A0ABV0D2V8</accession>
<dbReference type="Proteomes" id="UP001484535">
    <property type="component" value="Unassembled WGS sequence"/>
</dbReference>
<sequence>MALGKSSARSYLFYYVEGKAVGIARGGGARVDEHQGTALKIERSDQAARLALNARRQAKPAEIFRPCDRKTARMVPALGPTSGVAGIVRLDAAPDPPKPAAISVSIVGGGAKAARATVQRLTLSRPELHN</sequence>
<comment type="caution">
    <text evidence="1">The sequence shown here is derived from an EMBL/GenBank/DDBJ whole genome shotgun (WGS) entry which is preliminary data.</text>
</comment>
<evidence type="ECO:0000313" key="2">
    <source>
        <dbReference type="Proteomes" id="UP001484535"/>
    </source>
</evidence>
<gene>
    <name evidence="1" type="ORF">ABDJ38_16085</name>
</gene>